<proteinExistence type="predicted"/>
<reference evidence="3" key="1">
    <citation type="journal article" date="2015" name="MBio">
        <title>Genome-Resolved Metagenomic Analysis Reveals Roles for Candidate Phyla and Other Microbial Community Members in Biogeochemical Transformations in Oil Reservoirs.</title>
        <authorList>
            <person name="Hu P."/>
            <person name="Tom L."/>
            <person name="Singh A."/>
            <person name="Thomas B.C."/>
            <person name="Baker B.J."/>
            <person name="Piceno Y.M."/>
            <person name="Andersen G.L."/>
            <person name="Banfield J.F."/>
        </authorList>
    </citation>
    <scope>NUCLEOTIDE SEQUENCE [LARGE SCALE GENOMIC DNA]</scope>
</reference>
<dbReference type="Proteomes" id="UP000054092">
    <property type="component" value="Unassembled WGS sequence"/>
</dbReference>
<dbReference type="EMBL" id="LGGP01000300">
    <property type="protein sequence ID" value="KUK79082.1"/>
    <property type="molecule type" value="Genomic_DNA"/>
</dbReference>
<feature type="transmembrane region" description="Helical" evidence="1">
    <location>
        <begin position="262"/>
        <end position="286"/>
    </location>
</feature>
<dbReference type="AlphaFoldDB" id="A0A101HLN2"/>
<keyword evidence="1" id="KW-0472">Membrane</keyword>
<feature type="non-terminal residue" evidence="2">
    <location>
        <position position="1"/>
    </location>
</feature>
<dbReference type="PATRIC" id="fig|1184387.3.peg.1984"/>
<evidence type="ECO:0000256" key="1">
    <source>
        <dbReference type="SAM" id="Phobius"/>
    </source>
</evidence>
<name>A0A101HLN2_9BACT</name>
<organism evidence="2 3">
    <name type="scientific">Mesotoga prima</name>
    <dbReference type="NCBI Taxonomy" id="1184387"/>
    <lineage>
        <taxon>Bacteria</taxon>
        <taxon>Thermotogati</taxon>
        <taxon>Thermotogota</taxon>
        <taxon>Thermotogae</taxon>
        <taxon>Kosmotogales</taxon>
        <taxon>Kosmotogaceae</taxon>
        <taxon>Mesotoga</taxon>
    </lineage>
</organism>
<evidence type="ECO:0000313" key="3">
    <source>
        <dbReference type="Proteomes" id="UP000054092"/>
    </source>
</evidence>
<gene>
    <name evidence="2" type="ORF">XD94_1501</name>
</gene>
<keyword evidence="1" id="KW-0812">Transmembrane</keyword>
<feature type="transmembrane region" description="Helical" evidence="1">
    <location>
        <begin position="235"/>
        <end position="256"/>
    </location>
</feature>
<feature type="transmembrane region" description="Helical" evidence="1">
    <location>
        <begin position="74"/>
        <end position="97"/>
    </location>
</feature>
<feature type="transmembrane region" description="Helical" evidence="1">
    <location>
        <begin position="117"/>
        <end position="136"/>
    </location>
</feature>
<comment type="caution">
    <text evidence="2">The sequence shown here is derived from an EMBL/GenBank/DDBJ whole genome shotgun (WGS) entry which is preliminary data.</text>
</comment>
<accession>A0A101HLN2</accession>
<sequence length="298" mass="32699">GLLWLLAFIGLHVVALGVFLFFGDKFYYSVYSSLQENFAKRTALKEGEITDLMGIQNSKFAALHRREWWYFLKVPAFAFNGFGNVVILPILLVIAAVAGQTDEIGQMIQQFQQYRELFVPVGALIAAVSGGINGLASSIFSREGKLIHELRAFPVKTSEIVKVKFVHVQTMSFIGPASGSIALSIILGLSFVEAIVVFVVGAITLTFLNILQMIIDSVKPILGWENPQRAMKQNVNVALSIPVVFGYVGGFGYLAFLLKDTISGMLMTLVLALIGIVGIVISWPVLLKKANRLMIRDV</sequence>
<evidence type="ECO:0000313" key="2">
    <source>
        <dbReference type="EMBL" id="KUK79082.1"/>
    </source>
</evidence>
<protein>
    <submittedName>
        <fullName evidence="2">Uncharacterized protein</fullName>
    </submittedName>
</protein>
<keyword evidence="1" id="KW-1133">Transmembrane helix</keyword>
<feature type="transmembrane region" description="Helical" evidence="1">
    <location>
        <begin position="6"/>
        <end position="23"/>
    </location>
</feature>